<sequence length="72" mass="8156">MVRCGLSMQEKQLCGEIKILPTHYLSLLETISMGILKGKITKKSEAHGMFNLDPNKMDRVYDMLVKKGITQT</sequence>
<dbReference type="Gene3D" id="1.10.10.10">
    <property type="entry name" value="Winged helix-like DNA-binding domain superfamily/Winged helix DNA-binding domain"/>
    <property type="match status" value="1"/>
</dbReference>
<name>A0ABC8SHE8_9AQUA</name>
<comment type="caution">
    <text evidence="2">The sequence shown here is derived from an EMBL/GenBank/DDBJ whole genome shotgun (WGS) entry which is preliminary data.</text>
</comment>
<evidence type="ECO:0000259" key="1">
    <source>
        <dbReference type="PROSITE" id="PS50934"/>
    </source>
</evidence>
<protein>
    <recommendedName>
        <fullName evidence="1">SWIRM domain-containing protein</fullName>
    </recommendedName>
</protein>
<dbReference type="SUPFAM" id="SSF46689">
    <property type="entry name" value="Homeodomain-like"/>
    <property type="match status" value="1"/>
</dbReference>
<dbReference type="AlphaFoldDB" id="A0ABC8SHE8"/>
<gene>
    <name evidence="2" type="ORF">ILEXP_LOCUS22302</name>
</gene>
<organism evidence="2 3">
    <name type="scientific">Ilex paraguariensis</name>
    <name type="common">yerba mate</name>
    <dbReference type="NCBI Taxonomy" id="185542"/>
    <lineage>
        <taxon>Eukaryota</taxon>
        <taxon>Viridiplantae</taxon>
        <taxon>Streptophyta</taxon>
        <taxon>Embryophyta</taxon>
        <taxon>Tracheophyta</taxon>
        <taxon>Spermatophyta</taxon>
        <taxon>Magnoliopsida</taxon>
        <taxon>eudicotyledons</taxon>
        <taxon>Gunneridae</taxon>
        <taxon>Pentapetalae</taxon>
        <taxon>asterids</taxon>
        <taxon>campanulids</taxon>
        <taxon>Aquifoliales</taxon>
        <taxon>Aquifoliaceae</taxon>
        <taxon>Ilex</taxon>
    </lineage>
</organism>
<accession>A0ABC8SHE8</accession>
<dbReference type="PROSITE" id="PS50934">
    <property type="entry name" value="SWIRM"/>
    <property type="match status" value="1"/>
</dbReference>
<evidence type="ECO:0000313" key="3">
    <source>
        <dbReference type="Proteomes" id="UP001642360"/>
    </source>
</evidence>
<proteinExistence type="predicted"/>
<dbReference type="InterPro" id="IPR036388">
    <property type="entry name" value="WH-like_DNA-bd_sf"/>
</dbReference>
<keyword evidence="3" id="KW-1185">Reference proteome</keyword>
<evidence type="ECO:0000313" key="2">
    <source>
        <dbReference type="EMBL" id="CAK9154002.1"/>
    </source>
</evidence>
<dbReference type="EMBL" id="CAUOFW020002474">
    <property type="protein sequence ID" value="CAK9154002.1"/>
    <property type="molecule type" value="Genomic_DNA"/>
</dbReference>
<dbReference type="PANTHER" id="PTHR12374:SF20">
    <property type="entry name" value="TRANSCRIPTIONAL ADAPTER 2-ALPHA"/>
    <property type="match status" value="1"/>
</dbReference>
<dbReference type="InterPro" id="IPR009057">
    <property type="entry name" value="Homeodomain-like_sf"/>
</dbReference>
<reference evidence="2 3" key="1">
    <citation type="submission" date="2024-02" db="EMBL/GenBank/DDBJ databases">
        <authorList>
            <person name="Vignale AGUSTIN F."/>
            <person name="Sosa J E."/>
            <person name="Modenutti C."/>
        </authorList>
    </citation>
    <scope>NUCLEOTIDE SEQUENCE [LARGE SCALE GENOMIC DNA]</scope>
</reference>
<feature type="domain" description="SWIRM" evidence="1">
    <location>
        <begin position="1"/>
        <end position="72"/>
    </location>
</feature>
<dbReference type="Proteomes" id="UP001642360">
    <property type="component" value="Unassembled WGS sequence"/>
</dbReference>
<dbReference type="InterPro" id="IPR007526">
    <property type="entry name" value="SWIRM"/>
</dbReference>
<dbReference type="FunFam" id="1.10.10.10:FF:000087">
    <property type="entry name" value="Transcriptional adapter 2"/>
    <property type="match status" value="1"/>
</dbReference>
<dbReference type="PANTHER" id="PTHR12374">
    <property type="entry name" value="TRANSCRIPTIONAL ADAPTOR 2 ADA2 -RELATED"/>
    <property type="match status" value="1"/>
</dbReference>